<evidence type="ECO:0000256" key="3">
    <source>
        <dbReference type="ARBA" id="ARBA00004663"/>
    </source>
</evidence>
<keyword evidence="13 19" id="KW-0472">Membrane</keyword>
<dbReference type="KEGG" id="sedi:EBB79_12435"/>
<evidence type="ECO:0000256" key="2">
    <source>
        <dbReference type="ARBA" id="ARBA00004651"/>
    </source>
</evidence>
<dbReference type="UniPathway" id="UPA00148">
    <property type="reaction ID" value="UER00238"/>
</dbReference>
<evidence type="ECO:0000256" key="18">
    <source>
        <dbReference type="ARBA" id="ARBA00049504"/>
    </source>
</evidence>
<evidence type="ECO:0000256" key="15">
    <source>
        <dbReference type="ARBA" id="ARBA00032605"/>
    </source>
</evidence>
<dbReference type="GO" id="GO:0051073">
    <property type="term" value="F:adenosylcobinamide-GDP ribazoletransferase activity"/>
    <property type="evidence" value="ECO:0007669"/>
    <property type="project" value="UniProtKB-UniRule"/>
</dbReference>
<dbReference type="PANTHER" id="PTHR34148:SF1">
    <property type="entry name" value="ADENOSYLCOBINAMIDE-GDP RIBAZOLETRANSFERASE"/>
    <property type="match status" value="1"/>
</dbReference>
<dbReference type="GO" id="GO:0009236">
    <property type="term" value="P:cobalamin biosynthetic process"/>
    <property type="evidence" value="ECO:0007669"/>
    <property type="project" value="UniProtKB-UniRule"/>
</dbReference>
<comment type="catalytic activity">
    <reaction evidence="17 19">
        <text>alpha-ribazole + adenosylcob(III)inamide-GDP = adenosylcob(III)alamin + GMP + H(+)</text>
        <dbReference type="Rhea" id="RHEA:16049"/>
        <dbReference type="ChEBI" id="CHEBI:10329"/>
        <dbReference type="ChEBI" id="CHEBI:15378"/>
        <dbReference type="ChEBI" id="CHEBI:18408"/>
        <dbReference type="ChEBI" id="CHEBI:58115"/>
        <dbReference type="ChEBI" id="CHEBI:60487"/>
        <dbReference type="EC" id="2.7.8.26"/>
    </reaction>
</comment>
<dbReference type="EMBL" id="CP033219">
    <property type="protein sequence ID" value="AZV78599.1"/>
    <property type="molecule type" value="Genomic_DNA"/>
</dbReference>
<keyword evidence="10 19" id="KW-0812">Transmembrane</keyword>
<evidence type="ECO:0000256" key="13">
    <source>
        <dbReference type="ARBA" id="ARBA00023136"/>
    </source>
</evidence>
<evidence type="ECO:0000256" key="8">
    <source>
        <dbReference type="ARBA" id="ARBA00022573"/>
    </source>
</evidence>
<keyword evidence="11 19" id="KW-0460">Magnesium</keyword>
<evidence type="ECO:0000256" key="14">
    <source>
        <dbReference type="ARBA" id="ARBA00025228"/>
    </source>
</evidence>
<keyword evidence="12 19" id="KW-1133">Transmembrane helix</keyword>
<sequence>MPKNDIIRDIALALVLLTRLPLPTLPKPWFQHQARAAWAFPLAGLVVTLPACAGAALALWVGLPPNVAAGLLLTIQILLTGAMHEDGLADTADGFWGGFTPQRRLEIMKDSQIGTYGVLALILAIGLRWLALTAILTTVGVWAPLALAALSRAVMPVLMRALPNARTSGLSQSVGRPSAAVICIGLILALSTSILILGVTALPIIAAMGLSTLGLAQLARAKIGGQTGDILGANQLIAELTGLLVLLTL</sequence>
<dbReference type="InterPro" id="IPR003805">
    <property type="entry name" value="CobS"/>
</dbReference>
<accession>A0A3T0N3N5</accession>
<reference evidence="20 21" key="1">
    <citation type="submission" date="2018-10" db="EMBL/GenBank/DDBJ databases">
        <title>Parasedimentitalea marina sp. nov., a psychrophilic bacterium isolated from deep seawater of the New Britain Trench.</title>
        <authorList>
            <person name="Cao J."/>
        </authorList>
    </citation>
    <scope>NUCLEOTIDE SEQUENCE [LARGE SCALE GENOMIC DNA]</scope>
    <source>
        <strain evidence="20 21">W43</strain>
    </source>
</reference>
<dbReference type="PANTHER" id="PTHR34148">
    <property type="entry name" value="ADENOSYLCOBINAMIDE-GDP RIBAZOLETRANSFERASE"/>
    <property type="match status" value="1"/>
</dbReference>
<evidence type="ECO:0000256" key="5">
    <source>
        <dbReference type="ARBA" id="ARBA00013200"/>
    </source>
</evidence>
<organism evidence="20 21">
    <name type="scientific">Parasedimentitalea marina</name>
    <dbReference type="NCBI Taxonomy" id="2483033"/>
    <lineage>
        <taxon>Bacteria</taxon>
        <taxon>Pseudomonadati</taxon>
        <taxon>Pseudomonadota</taxon>
        <taxon>Alphaproteobacteria</taxon>
        <taxon>Rhodobacterales</taxon>
        <taxon>Paracoccaceae</taxon>
        <taxon>Parasedimentitalea</taxon>
    </lineage>
</organism>
<evidence type="ECO:0000313" key="21">
    <source>
        <dbReference type="Proteomes" id="UP000283063"/>
    </source>
</evidence>
<dbReference type="Pfam" id="PF02654">
    <property type="entry name" value="CobS"/>
    <property type="match status" value="1"/>
</dbReference>
<evidence type="ECO:0000256" key="1">
    <source>
        <dbReference type="ARBA" id="ARBA00001946"/>
    </source>
</evidence>
<evidence type="ECO:0000256" key="12">
    <source>
        <dbReference type="ARBA" id="ARBA00022989"/>
    </source>
</evidence>
<keyword evidence="21" id="KW-1185">Reference proteome</keyword>
<evidence type="ECO:0000256" key="4">
    <source>
        <dbReference type="ARBA" id="ARBA00010561"/>
    </source>
</evidence>
<dbReference type="AlphaFoldDB" id="A0A3T0N3N5"/>
<dbReference type="Proteomes" id="UP000283063">
    <property type="component" value="Chromosome"/>
</dbReference>
<dbReference type="EC" id="2.7.8.26" evidence="5 19"/>
<evidence type="ECO:0000256" key="10">
    <source>
        <dbReference type="ARBA" id="ARBA00022692"/>
    </source>
</evidence>
<dbReference type="GO" id="GO:0008818">
    <property type="term" value="F:cobalamin 5'-phosphate synthase activity"/>
    <property type="evidence" value="ECO:0007669"/>
    <property type="project" value="UniProtKB-UniRule"/>
</dbReference>
<comment type="function">
    <text evidence="14 19">Joins adenosylcobinamide-GDP and alpha-ribazole to generate adenosylcobalamin (Ado-cobalamin). Also synthesizes adenosylcobalamin 5'-phosphate from adenosylcobinamide-GDP and alpha-ribazole 5'-phosphate.</text>
</comment>
<gene>
    <name evidence="19" type="primary">cobS</name>
    <name evidence="20" type="ORF">EBB79_12435</name>
</gene>
<dbReference type="GO" id="GO:0005886">
    <property type="term" value="C:plasma membrane"/>
    <property type="evidence" value="ECO:0007669"/>
    <property type="project" value="UniProtKB-SubCell"/>
</dbReference>
<evidence type="ECO:0000256" key="16">
    <source>
        <dbReference type="ARBA" id="ARBA00032853"/>
    </source>
</evidence>
<evidence type="ECO:0000256" key="9">
    <source>
        <dbReference type="ARBA" id="ARBA00022679"/>
    </source>
</evidence>
<evidence type="ECO:0000256" key="19">
    <source>
        <dbReference type="HAMAP-Rule" id="MF_00719"/>
    </source>
</evidence>
<dbReference type="HAMAP" id="MF_00719">
    <property type="entry name" value="CobS"/>
    <property type="match status" value="1"/>
</dbReference>
<name>A0A3T0N3N5_9RHOB</name>
<feature type="transmembrane region" description="Helical" evidence="19">
    <location>
        <begin position="113"/>
        <end position="135"/>
    </location>
</feature>
<comment type="similarity">
    <text evidence="4 19">Belongs to the CobS family.</text>
</comment>
<comment type="catalytic activity">
    <reaction evidence="18 19">
        <text>alpha-ribazole 5'-phosphate + adenosylcob(III)inamide-GDP = adenosylcob(III)alamin 5'-phosphate + GMP + H(+)</text>
        <dbReference type="Rhea" id="RHEA:23560"/>
        <dbReference type="ChEBI" id="CHEBI:15378"/>
        <dbReference type="ChEBI" id="CHEBI:57918"/>
        <dbReference type="ChEBI" id="CHEBI:58115"/>
        <dbReference type="ChEBI" id="CHEBI:60487"/>
        <dbReference type="ChEBI" id="CHEBI:60493"/>
        <dbReference type="EC" id="2.7.8.26"/>
    </reaction>
</comment>
<evidence type="ECO:0000256" key="7">
    <source>
        <dbReference type="ARBA" id="ARBA00022475"/>
    </source>
</evidence>
<keyword evidence="9 19" id="KW-0808">Transferase</keyword>
<comment type="pathway">
    <text evidence="3 19">Cofactor biosynthesis; adenosylcobalamin biosynthesis; adenosylcobalamin from cob(II)yrinate a,c-diamide: step 7/7.</text>
</comment>
<proteinExistence type="inferred from homology"/>
<comment type="subcellular location">
    <subcellularLocation>
        <location evidence="2 19">Cell membrane</location>
        <topology evidence="2 19">Multi-pass membrane protein</topology>
    </subcellularLocation>
</comment>
<evidence type="ECO:0000256" key="17">
    <source>
        <dbReference type="ARBA" id="ARBA00048623"/>
    </source>
</evidence>
<dbReference type="RefSeq" id="WP_127749158.1">
    <property type="nucleotide sequence ID" value="NZ_CP033219.1"/>
</dbReference>
<evidence type="ECO:0000256" key="6">
    <source>
        <dbReference type="ARBA" id="ARBA00015850"/>
    </source>
</evidence>
<evidence type="ECO:0000256" key="11">
    <source>
        <dbReference type="ARBA" id="ARBA00022842"/>
    </source>
</evidence>
<feature type="transmembrane region" description="Helical" evidence="19">
    <location>
        <begin position="141"/>
        <end position="159"/>
    </location>
</feature>
<keyword evidence="8 19" id="KW-0169">Cobalamin biosynthesis</keyword>
<dbReference type="OrthoDB" id="9794626at2"/>
<comment type="cofactor">
    <cofactor evidence="1 19">
        <name>Mg(2+)</name>
        <dbReference type="ChEBI" id="CHEBI:18420"/>
    </cofactor>
</comment>
<keyword evidence="7 19" id="KW-1003">Cell membrane</keyword>
<evidence type="ECO:0000313" key="20">
    <source>
        <dbReference type="EMBL" id="AZV78599.1"/>
    </source>
</evidence>
<feature type="transmembrane region" description="Helical" evidence="19">
    <location>
        <begin position="179"/>
        <end position="205"/>
    </location>
</feature>
<protein>
    <recommendedName>
        <fullName evidence="6 19">Adenosylcobinamide-GDP ribazoletransferase</fullName>
        <ecNumber evidence="5 19">2.7.8.26</ecNumber>
    </recommendedName>
    <alternativeName>
        <fullName evidence="16 19">Cobalamin synthase</fullName>
    </alternativeName>
    <alternativeName>
        <fullName evidence="15 19">Cobalamin-5'-phosphate synthase</fullName>
    </alternativeName>
</protein>
<feature type="transmembrane region" description="Helical" evidence="19">
    <location>
        <begin position="36"/>
        <end position="63"/>
    </location>
</feature>